<comment type="similarity">
    <text evidence="4">Belongs to the NXF family.</text>
</comment>
<evidence type="ECO:0000313" key="19">
    <source>
        <dbReference type="Proteomes" id="UP000886700"/>
    </source>
</evidence>
<evidence type="ECO:0000256" key="13">
    <source>
        <dbReference type="ARBA" id="ARBA00023242"/>
    </source>
</evidence>
<dbReference type="eggNOG" id="KOG3763">
    <property type="taxonomic scope" value="Eukaryota"/>
</dbReference>
<dbReference type="InterPro" id="IPR057125">
    <property type="entry name" value="NXF1/2/3/5-like_LRR"/>
</dbReference>
<dbReference type="Gene3D" id="3.30.70.330">
    <property type="match status" value="1"/>
</dbReference>
<dbReference type="GO" id="GO:0003723">
    <property type="term" value="F:RNA binding"/>
    <property type="evidence" value="ECO:0007669"/>
    <property type="project" value="UniProtKB-KW"/>
</dbReference>
<evidence type="ECO:0000313" key="20">
    <source>
        <dbReference type="RefSeq" id="XP_012970623.1"/>
    </source>
</evidence>
<dbReference type="RefSeq" id="XP_012970623.1">
    <property type="nucleotide sequence ID" value="XM_013115169.2"/>
</dbReference>
<protein>
    <recommendedName>
        <fullName evidence="16">Tip-associated protein</fullName>
    </recommendedName>
    <alternativeName>
        <fullName evidence="14">Tip-associating protein</fullName>
    </alternativeName>
    <alternativeName>
        <fullName evidence="15">mRNA export factor TAP</fullName>
    </alternativeName>
</protein>
<organism evidence="19 20">
    <name type="scientific">Mesocricetus auratus</name>
    <name type="common">Golden hamster</name>
    <dbReference type="NCBI Taxonomy" id="10036"/>
    <lineage>
        <taxon>Eukaryota</taxon>
        <taxon>Metazoa</taxon>
        <taxon>Chordata</taxon>
        <taxon>Craniata</taxon>
        <taxon>Vertebrata</taxon>
        <taxon>Euteleostomi</taxon>
        <taxon>Mammalia</taxon>
        <taxon>Eutheria</taxon>
        <taxon>Euarchontoglires</taxon>
        <taxon>Glires</taxon>
        <taxon>Rodentia</taxon>
        <taxon>Myomorpha</taxon>
        <taxon>Muroidea</taxon>
        <taxon>Cricetidae</taxon>
        <taxon>Cricetinae</taxon>
        <taxon>Mesocricetus</taxon>
    </lineage>
</organism>
<gene>
    <name evidence="20 21 22 23" type="primary">LOC101841716</name>
</gene>
<dbReference type="InterPro" id="IPR032675">
    <property type="entry name" value="LRR_dom_sf"/>
</dbReference>
<evidence type="ECO:0000256" key="5">
    <source>
        <dbReference type="ARBA" id="ARBA00022448"/>
    </source>
</evidence>
<evidence type="ECO:0000256" key="14">
    <source>
        <dbReference type="ARBA" id="ARBA00077623"/>
    </source>
</evidence>
<evidence type="ECO:0000256" key="9">
    <source>
        <dbReference type="ARBA" id="ARBA00022884"/>
    </source>
</evidence>
<proteinExistence type="inferred from homology"/>
<keyword evidence="12" id="KW-0906">Nuclear pore complex</keyword>
<dbReference type="InterPro" id="IPR001611">
    <property type="entry name" value="Leu-rich_rpt"/>
</dbReference>
<dbReference type="RefSeq" id="XP_021084294.1">
    <property type="nucleotide sequence ID" value="XM_021228635.1"/>
</dbReference>
<evidence type="ECO:0000313" key="21">
    <source>
        <dbReference type="RefSeq" id="XP_012970624.1"/>
    </source>
</evidence>
<dbReference type="Gene3D" id="3.10.450.50">
    <property type="match status" value="1"/>
</dbReference>
<dbReference type="Pfam" id="PF24048">
    <property type="entry name" value="LRR_NXF1-5"/>
    <property type="match status" value="1"/>
</dbReference>
<dbReference type="GO" id="GO:0015031">
    <property type="term" value="P:protein transport"/>
    <property type="evidence" value="ECO:0007669"/>
    <property type="project" value="UniProtKB-KW"/>
</dbReference>
<evidence type="ECO:0000256" key="11">
    <source>
        <dbReference type="ARBA" id="ARBA00023074"/>
    </source>
</evidence>
<evidence type="ECO:0000256" key="12">
    <source>
        <dbReference type="ARBA" id="ARBA00023132"/>
    </source>
</evidence>
<dbReference type="InterPro" id="IPR015245">
    <property type="entry name" value="Tap_RNA-bd"/>
</dbReference>
<keyword evidence="9" id="KW-0694">RNA-binding</keyword>
<dbReference type="InterPro" id="IPR018222">
    <property type="entry name" value="Nuclear_transport_factor_2_euk"/>
</dbReference>
<dbReference type="RefSeq" id="XP_021084293.1">
    <property type="nucleotide sequence ID" value="XM_021228634.1"/>
</dbReference>
<dbReference type="GO" id="GO:0005654">
    <property type="term" value="C:nucleoplasm"/>
    <property type="evidence" value="ECO:0007669"/>
    <property type="project" value="UniProtKB-SubCell"/>
</dbReference>
<evidence type="ECO:0000313" key="23">
    <source>
        <dbReference type="RefSeq" id="XP_021084294.1"/>
    </source>
</evidence>
<dbReference type="PROSITE" id="PS50177">
    <property type="entry name" value="NTF2_DOMAIN"/>
    <property type="match status" value="1"/>
</dbReference>
<dbReference type="Pfam" id="PF09162">
    <property type="entry name" value="Tap-RNA_bind"/>
    <property type="match status" value="1"/>
</dbReference>
<dbReference type="GO" id="GO:0010494">
    <property type="term" value="C:cytoplasmic stress granule"/>
    <property type="evidence" value="ECO:0007669"/>
    <property type="project" value="UniProtKB-SubCell"/>
</dbReference>
<dbReference type="Pfam" id="PF22602">
    <property type="entry name" value="NXF_NTF2"/>
    <property type="match status" value="1"/>
</dbReference>
<dbReference type="SUPFAM" id="SSF46934">
    <property type="entry name" value="UBA-like"/>
    <property type="match status" value="1"/>
</dbReference>
<dbReference type="Gene3D" id="1.10.8.10">
    <property type="entry name" value="DNA helicase RuvA subunit, C-terminal domain"/>
    <property type="match status" value="1"/>
</dbReference>
<dbReference type="PANTHER" id="PTHR10662">
    <property type="entry name" value="NUCLEAR RNA EXPORT FACTOR"/>
    <property type="match status" value="1"/>
</dbReference>
<dbReference type="FunFam" id="3.10.450.50:FF:000004">
    <property type="entry name" value="Nuclear RNA export factor 1"/>
    <property type="match status" value="1"/>
</dbReference>
<dbReference type="GeneID" id="101841716"/>
<evidence type="ECO:0000259" key="18">
    <source>
        <dbReference type="PROSITE" id="PS51281"/>
    </source>
</evidence>
<dbReference type="PROSITE" id="PS51450">
    <property type="entry name" value="LRR"/>
    <property type="match status" value="1"/>
</dbReference>
<evidence type="ECO:0000256" key="15">
    <source>
        <dbReference type="ARBA" id="ARBA00080675"/>
    </source>
</evidence>
<feature type="domain" description="NTF2" evidence="17">
    <location>
        <begin position="343"/>
        <end position="493"/>
    </location>
</feature>
<dbReference type="STRING" id="10036.ENSMAUP00000011165"/>
<dbReference type="InterPro" id="IPR009060">
    <property type="entry name" value="UBA-like_sf"/>
</dbReference>
<evidence type="ECO:0000259" key="17">
    <source>
        <dbReference type="PROSITE" id="PS50177"/>
    </source>
</evidence>
<dbReference type="GO" id="GO:0016973">
    <property type="term" value="P:poly(A)+ mRNA export from nucleus"/>
    <property type="evidence" value="ECO:0007669"/>
    <property type="project" value="TreeGrafter"/>
</dbReference>
<dbReference type="FunFam" id="3.80.10.10:FF:000384">
    <property type="entry name" value="Nuclear RNA export factor 1"/>
    <property type="match status" value="1"/>
</dbReference>
<evidence type="ECO:0000256" key="8">
    <source>
        <dbReference type="ARBA" id="ARBA00022816"/>
    </source>
</evidence>
<evidence type="ECO:0000256" key="10">
    <source>
        <dbReference type="ARBA" id="ARBA00023010"/>
    </source>
</evidence>
<keyword evidence="19" id="KW-1185">Reference proteome</keyword>
<dbReference type="SUPFAM" id="SSF52058">
    <property type="entry name" value="L domain-like"/>
    <property type="match status" value="1"/>
</dbReference>
<dbReference type="InterPro" id="IPR005637">
    <property type="entry name" value="TAP_C_dom"/>
</dbReference>
<evidence type="ECO:0000256" key="16">
    <source>
        <dbReference type="ARBA" id="ARBA00082469"/>
    </source>
</evidence>
<accession>A0A1U8C4A2</accession>
<sequence>MDDHSVFQGRKGHSNYSRHKFDRKNHYFEHHRAPYALGLKRGRRKYSDEDQSFPSVWKHDKLEESDMGLGAGKRAWDSWFKVTIPNGKMYDKTWLIKSIQDLCSVPLNLVDFHYDKHRARFFIQNARTASALKDISNKIYDETHHKIPILVSPSIVPYSVQNKFTSEQMEQLKVTVMKRYDTSQKALDLQRFRFDQDLMDNDIDMMLNRRSCMIATLQIIQRNIPELLALNLCNNKLYQLDGLSDLVEKAPQVKILNLSKNKLKSVFELEKVKDLNLEELWLDGNPFCSHFSDQSNYISIIRELFPKLLRLDGKELILPAQMDVEVPQASKETRTDSELIKNLVLQFLKEYYLYYDNGDRFRLLDAYHDEACFSLAIPFNFNDPDMSNLEEYFKYNRDIKKLQDSYTRMRLLKHTKQDIVDSLSLLPKTQHDFCSFLVDLCLHTDIMLCFSVNGLFKEVEGKCQGCIRAFTRIFIATHYSNSRICIMNDELIVRNASPKEIQNAFVSLPPADTSSKPPLSEEQQEMVKSFSMQSGMKLNWSQKCLEDNEWDYTKAAEIFTVLQNEDKIPKDFFK</sequence>
<dbReference type="GO" id="GO:0005643">
    <property type="term" value="C:nuclear pore"/>
    <property type="evidence" value="ECO:0007669"/>
    <property type="project" value="UniProtKB-SubCell"/>
</dbReference>
<comment type="subcellular location">
    <subcellularLocation>
        <location evidence="1">Cytoplasm</location>
        <location evidence="1">Stress granule</location>
    </subcellularLocation>
    <subcellularLocation>
        <location evidence="2">Nucleus</location>
        <location evidence="2">Nuclear pore complex</location>
    </subcellularLocation>
    <subcellularLocation>
        <location evidence="3">Nucleus</location>
        <location evidence="3">Nucleoplasm</location>
    </subcellularLocation>
</comment>
<keyword evidence="6" id="KW-0433">Leucine-rich repeat</keyword>
<evidence type="ECO:0000256" key="6">
    <source>
        <dbReference type="ARBA" id="ARBA00022614"/>
    </source>
</evidence>
<keyword evidence="5" id="KW-0813">Transport</keyword>
<dbReference type="InterPro" id="IPR035979">
    <property type="entry name" value="RBD_domain_sf"/>
</dbReference>
<keyword evidence="12" id="KW-0653">Protein transport</keyword>
<evidence type="ECO:0000256" key="3">
    <source>
        <dbReference type="ARBA" id="ARBA00004642"/>
    </source>
</evidence>
<evidence type="ECO:0000313" key="22">
    <source>
        <dbReference type="RefSeq" id="XP_021084293.1"/>
    </source>
</evidence>
<keyword evidence="11" id="KW-0944">Nitration</keyword>
<dbReference type="Pfam" id="PF03943">
    <property type="entry name" value="TAP_C"/>
    <property type="match status" value="1"/>
</dbReference>
<dbReference type="Proteomes" id="UP000886700">
    <property type="component" value="Unplaced"/>
</dbReference>
<keyword evidence="7" id="KW-0677">Repeat</keyword>
<keyword evidence="13" id="KW-0539">Nucleus</keyword>
<dbReference type="InterPro" id="IPR030217">
    <property type="entry name" value="NXF_fam"/>
</dbReference>
<dbReference type="SUPFAM" id="SSF54928">
    <property type="entry name" value="RNA-binding domain, RBD"/>
    <property type="match status" value="1"/>
</dbReference>
<dbReference type="SMART" id="SM00804">
    <property type="entry name" value="TAP_C"/>
    <property type="match status" value="1"/>
</dbReference>
<keyword evidence="10" id="KW-0811">Translocation</keyword>
<dbReference type="AlphaFoldDB" id="A0A1U8C4A2"/>
<dbReference type="FunFam" id="1.10.8.10:FF:000018">
    <property type="entry name" value="Nuclear RNA export factor 1"/>
    <property type="match status" value="1"/>
</dbReference>
<dbReference type="KEGG" id="maua:101841716"/>
<dbReference type="PANTHER" id="PTHR10662:SF15">
    <property type="entry name" value="NUCLEAR RNA EXPORT FACTOR 5"/>
    <property type="match status" value="1"/>
</dbReference>
<dbReference type="RefSeq" id="XP_012970624.1">
    <property type="nucleotide sequence ID" value="XM_013115170.2"/>
</dbReference>
<evidence type="ECO:0000256" key="4">
    <source>
        <dbReference type="ARBA" id="ARBA00009285"/>
    </source>
</evidence>
<dbReference type="InterPro" id="IPR012677">
    <property type="entry name" value="Nucleotide-bd_a/b_plait_sf"/>
</dbReference>
<dbReference type="InterPro" id="IPR032710">
    <property type="entry name" value="NTF2-like_dom_sf"/>
</dbReference>
<keyword evidence="8" id="KW-0509">mRNA transport</keyword>
<evidence type="ECO:0000256" key="7">
    <source>
        <dbReference type="ARBA" id="ARBA00022737"/>
    </source>
</evidence>
<evidence type="ECO:0000256" key="2">
    <source>
        <dbReference type="ARBA" id="ARBA00004567"/>
    </source>
</evidence>
<dbReference type="SUPFAM" id="SSF54427">
    <property type="entry name" value="NTF2-like"/>
    <property type="match status" value="1"/>
</dbReference>
<feature type="domain" description="TAP-C" evidence="18">
    <location>
        <begin position="521"/>
        <end position="574"/>
    </location>
</feature>
<dbReference type="PROSITE" id="PS51281">
    <property type="entry name" value="TAP_C"/>
    <property type="match status" value="1"/>
</dbReference>
<dbReference type="Gene3D" id="3.80.10.10">
    <property type="entry name" value="Ribonuclease Inhibitor"/>
    <property type="match status" value="1"/>
</dbReference>
<evidence type="ECO:0000256" key="1">
    <source>
        <dbReference type="ARBA" id="ARBA00004210"/>
    </source>
</evidence>
<name>A0A1U8C4A2_MESAU</name>
<dbReference type="InterPro" id="IPR002075">
    <property type="entry name" value="NTF2_dom"/>
</dbReference>
<reference evidence="20 21" key="1">
    <citation type="submission" date="2025-04" db="UniProtKB">
        <authorList>
            <consortium name="RefSeq"/>
        </authorList>
    </citation>
    <scope>IDENTIFICATION</scope>
</reference>
<dbReference type="CDD" id="cd14342">
    <property type="entry name" value="UBA_TAP-C"/>
    <property type="match status" value="1"/>
</dbReference>
<dbReference type="OrthoDB" id="25872at2759"/>